<evidence type="ECO:0000313" key="2">
    <source>
        <dbReference type="EMBL" id="BAZ97869.1"/>
    </source>
</evidence>
<dbReference type="PANTHER" id="PTHR35983">
    <property type="entry name" value="UPF0166 PROTEIN TM_0021"/>
    <property type="match status" value="1"/>
</dbReference>
<accession>A0A0V8M514</accession>
<reference evidence="2 6" key="2">
    <citation type="journal article" date="2017" name="Sci. Rep.">
        <title>Isolation and genomic characterization of a Dehalococcoides strain suggests genomic rearrangement during culture.</title>
        <authorList>
            <person name="Yohda M."/>
            <person name="Ikegami K."/>
            <person name="Aita Y."/>
            <person name="Kitajima M."/>
            <person name="Takechi A."/>
            <person name="Iwamoto M."/>
            <person name="Fukuda T."/>
            <person name="Tamura N."/>
            <person name="Shibasaki J."/>
            <person name="Koike S."/>
            <person name="Komatsu D."/>
            <person name="Miyagi S."/>
            <person name="Nishimura M."/>
            <person name="Uchino Y."/>
            <person name="Shiroma A."/>
            <person name="Shimoji M."/>
            <person name="Tamotsu H."/>
            <person name="Ashimine N."/>
            <person name="Shinzato M."/>
            <person name="Ohki S."/>
            <person name="Nakano K."/>
            <person name="Teruya K."/>
            <person name="Satou K."/>
            <person name="Hirano T."/>
            <person name="Yagi O."/>
        </authorList>
    </citation>
    <scope>NUCLEOTIDE SEQUENCE [LARGE SCALE GENOMIC DNA]</scope>
    <source>
        <strain evidence="2 6">UCH-ATV1</strain>
    </source>
</reference>
<name>A0A0V8M514_9CHLR</name>
<evidence type="ECO:0000313" key="3">
    <source>
        <dbReference type="EMBL" id="KSV18871.1"/>
    </source>
</evidence>
<dbReference type="Gene3D" id="3.30.70.120">
    <property type="match status" value="1"/>
</dbReference>
<dbReference type="SUPFAM" id="SSF54913">
    <property type="entry name" value="GlnB-like"/>
    <property type="match status" value="1"/>
</dbReference>
<reference evidence="3 5" key="1">
    <citation type="journal article" date="2015" name="Sci. Rep.">
        <title>A comparative genomics and reductive dehalogenase gene transcription study of two chloroethene-respiring bacteria, Dehalococcoides mccartyi strains MB and 11a.</title>
        <authorList>
            <person name="Low A."/>
            <person name="Shen Z."/>
            <person name="Cheng D."/>
            <person name="Rogers M.J."/>
            <person name="Lee P.K."/>
            <person name="He J."/>
        </authorList>
    </citation>
    <scope>NUCLEOTIDE SEQUENCE [LARGE SCALE GENOMIC DNA]</scope>
    <source>
        <strain evidence="3 5">MB</strain>
    </source>
</reference>
<evidence type="ECO:0000313" key="5">
    <source>
        <dbReference type="Proteomes" id="UP000053577"/>
    </source>
</evidence>
<comment type="similarity">
    <text evidence="1">Belongs to the UPF0166 family.</text>
</comment>
<dbReference type="RefSeq" id="WP_041343155.1">
    <property type="nucleotide sequence ID" value="NZ_AP017649.1"/>
</dbReference>
<dbReference type="Proteomes" id="UP000053577">
    <property type="component" value="Unassembled WGS sequence"/>
</dbReference>
<organism evidence="3 5">
    <name type="scientific">Dehalococcoides mccartyi</name>
    <dbReference type="NCBI Taxonomy" id="61435"/>
    <lineage>
        <taxon>Bacteria</taxon>
        <taxon>Bacillati</taxon>
        <taxon>Chloroflexota</taxon>
        <taxon>Dehalococcoidia</taxon>
        <taxon>Dehalococcoidales</taxon>
        <taxon>Dehalococcoidaceae</taxon>
        <taxon>Dehalococcoides</taxon>
    </lineage>
</organism>
<dbReference type="Proteomes" id="UP000218257">
    <property type="component" value="Chromosome"/>
</dbReference>
<dbReference type="Proteomes" id="UP001327986">
    <property type="component" value="Chromosome"/>
</dbReference>
<evidence type="ECO:0000256" key="1">
    <source>
        <dbReference type="ARBA" id="ARBA00010554"/>
    </source>
</evidence>
<dbReference type="OrthoDB" id="9795599at2"/>
<dbReference type="PANTHER" id="PTHR35983:SF1">
    <property type="entry name" value="UPF0166 PROTEIN TM_0021"/>
    <property type="match status" value="1"/>
</dbReference>
<reference evidence="4" key="3">
    <citation type="submission" date="2023-12" db="EMBL/GenBank/DDBJ databases">
        <title>Isolation of organohalide respiring bacteria Dehalococcoides mccartyi strain GPTCE1 in groundwater collected near a chemical plant in Suzhou, China.</title>
        <authorList>
            <person name="Liu G."/>
        </authorList>
    </citation>
    <scope>NUCLEOTIDE SEQUENCE</scope>
    <source>
        <strain evidence="4">GPTCE1</strain>
    </source>
</reference>
<dbReference type="EMBL" id="AP017649">
    <property type="protein sequence ID" value="BAZ97869.1"/>
    <property type="molecule type" value="Genomic_DNA"/>
</dbReference>
<dbReference type="InterPro" id="IPR015867">
    <property type="entry name" value="N-reg_PII/ATP_PRibTrfase_C"/>
</dbReference>
<dbReference type="PATRIC" id="fig|61435.5.peg.1570"/>
<proteinExistence type="inferred from homology"/>
<evidence type="ECO:0000313" key="4">
    <source>
        <dbReference type="EMBL" id="WRO07188.1"/>
    </source>
</evidence>
<dbReference type="EMBL" id="JGYD01000004">
    <property type="protein sequence ID" value="KSV18871.1"/>
    <property type="molecule type" value="Genomic_DNA"/>
</dbReference>
<sequence length="116" mass="12790">MRKLNGESALIRIFIGESDKYQGKPLYQALVEMLRQEKIAGTTVLRGIMGFGAGSHLHTAHILRLSQDMPIVVEAVDSQENIDRILPEVEKMMGDGLITLEKVKVLKYAAGQQSPG</sequence>
<evidence type="ECO:0000313" key="6">
    <source>
        <dbReference type="Proteomes" id="UP000218257"/>
    </source>
</evidence>
<protein>
    <submittedName>
        <fullName evidence="4">DUF190 domain-containing protein</fullName>
    </submittedName>
</protein>
<dbReference type="AlphaFoldDB" id="A0A0V8M514"/>
<dbReference type="EMBL" id="CP141531">
    <property type="protein sequence ID" value="WRO07188.1"/>
    <property type="molecule type" value="Genomic_DNA"/>
</dbReference>
<gene>
    <name evidence="3" type="ORF">DA01_07985</name>
    <name evidence="2" type="ORF">DEHALATV1_1241</name>
    <name evidence="4" type="ORF">VLL09_07325</name>
</gene>
<dbReference type="InterPro" id="IPR011322">
    <property type="entry name" value="N-reg_PII-like_a/b"/>
</dbReference>
<dbReference type="InterPro" id="IPR003793">
    <property type="entry name" value="UPF0166"/>
</dbReference>
<dbReference type="Pfam" id="PF02641">
    <property type="entry name" value="DUF190"/>
    <property type="match status" value="1"/>
</dbReference>